<accession>A0A5C5W0K1</accession>
<dbReference type="GO" id="GO:0051669">
    <property type="term" value="F:fructan beta-fructosidase activity"/>
    <property type="evidence" value="ECO:0007669"/>
    <property type="project" value="UniProtKB-EC"/>
</dbReference>
<dbReference type="SUPFAM" id="SSF75005">
    <property type="entry name" value="Arabinanase/levansucrase/invertase"/>
    <property type="match status" value="1"/>
</dbReference>
<evidence type="ECO:0000313" key="8">
    <source>
        <dbReference type="EMBL" id="TWT43589.1"/>
    </source>
</evidence>
<dbReference type="SUPFAM" id="SSF49899">
    <property type="entry name" value="Concanavalin A-like lectins/glucanases"/>
    <property type="match status" value="1"/>
</dbReference>
<dbReference type="InterPro" id="IPR001362">
    <property type="entry name" value="Glyco_hydro_32"/>
</dbReference>
<dbReference type="CDD" id="cd18622">
    <property type="entry name" value="GH32_Inu-like"/>
    <property type="match status" value="1"/>
</dbReference>
<feature type="domain" description="Glycosyl hydrolase family 32 N-terminal" evidence="6">
    <location>
        <begin position="197"/>
        <end position="505"/>
    </location>
</feature>
<organism evidence="8 9">
    <name type="scientific">Thalassoglobus neptunius</name>
    <dbReference type="NCBI Taxonomy" id="1938619"/>
    <lineage>
        <taxon>Bacteria</taxon>
        <taxon>Pseudomonadati</taxon>
        <taxon>Planctomycetota</taxon>
        <taxon>Planctomycetia</taxon>
        <taxon>Planctomycetales</taxon>
        <taxon>Planctomycetaceae</taxon>
        <taxon>Thalassoglobus</taxon>
    </lineage>
</organism>
<dbReference type="Gene3D" id="2.60.120.560">
    <property type="entry name" value="Exo-inulinase, domain 1"/>
    <property type="match status" value="1"/>
</dbReference>
<dbReference type="RefSeq" id="WP_197441409.1">
    <property type="nucleotide sequence ID" value="NZ_SIHI01000030.1"/>
</dbReference>
<dbReference type="PANTHER" id="PTHR42800">
    <property type="entry name" value="EXOINULINASE INUD (AFU_ORTHOLOGUE AFUA_5G00480)"/>
    <property type="match status" value="1"/>
</dbReference>
<keyword evidence="9" id="KW-1185">Reference proteome</keyword>
<dbReference type="EMBL" id="SIHI01000030">
    <property type="protein sequence ID" value="TWT43589.1"/>
    <property type="molecule type" value="Genomic_DNA"/>
</dbReference>
<dbReference type="Proteomes" id="UP000317243">
    <property type="component" value="Unassembled WGS sequence"/>
</dbReference>
<keyword evidence="2 4" id="KW-0378">Hydrolase</keyword>
<evidence type="ECO:0000259" key="7">
    <source>
        <dbReference type="Pfam" id="PF08244"/>
    </source>
</evidence>
<evidence type="ECO:0000259" key="6">
    <source>
        <dbReference type="Pfam" id="PF00251"/>
    </source>
</evidence>
<evidence type="ECO:0000256" key="5">
    <source>
        <dbReference type="SAM" id="SignalP"/>
    </source>
</evidence>
<comment type="caution">
    <text evidence="8">The sequence shown here is derived from an EMBL/GenBank/DDBJ whole genome shotgun (WGS) entry which is preliminary data.</text>
</comment>
<feature type="chain" id="PRO_5023078247" evidence="5">
    <location>
        <begin position="25"/>
        <end position="687"/>
    </location>
</feature>
<dbReference type="EC" id="3.2.1.80" evidence="8"/>
<dbReference type="PANTHER" id="PTHR42800:SF1">
    <property type="entry name" value="EXOINULINASE INUD (AFU_ORTHOLOGUE AFUA_5G00480)"/>
    <property type="match status" value="1"/>
</dbReference>
<evidence type="ECO:0000256" key="3">
    <source>
        <dbReference type="ARBA" id="ARBA00023295"/>
    </source>
</evidence>
<keyword evidence="3 4" id="KW-0326">Glycosidase</keyword>
<protein>
    <submittedName>
        <fullName evidence="8">Levanase</fullName>
        <ecNumber evidence="8">3.2.1.80</ecNumber>
    </submittedName>
</protein>
<dbReference type="GO" id="GO:0004575">
    <property type="term" value="F:sucrose alpha-glucosidase activity"/>
    <property type="evidence" value="ECO:0007669"/>
    <property type="project" value="TreeGrafter"/>
</dbReference>
<dbReference type="InterPro" id="IPR013320">
    <property type="entry name" value="ConA-like_dom_sf"/>
</dbReference>
<evidence type="ECO:0000256" key="1">
    <source>
        <dbReference type="ARBA" id="ARBA00009902"/>
    </source>
</evidence>
<sequence length="687" mass="77350" precursor="true">MRSLLSLLAPALFLLITCCQSALSADRPLFDFEEDHFNGWTVLGTAFGEKPVDGESLSVEGYKGRRFLNSFHGEDPAHGELISPEFVISDQFIVFLISGGRHPGKTGAELIVDGEAVRSATGNHSGVMEWKTWDVEELNGKKAKLRIFDQAVGDWGHINLDHVLLTSQPRINPGQVRIDKYRRSPWYYREQFRPQFHFTPELNWMNDPNGLVYHDGEYHLFYQHNPHGNKWGHMSWGHAVSRDLCHWEHLPIALHEEYGTMIFSGSAVVDSKNTSGFGTLENPPMVAIYTGNGHGKQTQDLAYSLDNGRHWTKYSENPVLDLDEAHFRDPKVFWHTPSKRWIMVVSLAAKKIIQFYGSPNLKDWTLLSEFGPAGVDTKPNWECPDVFELPIEGSDGETRWILEADIGGGSIAGGSGGEYFIGEFDGTTFHADTQDSQWVDYGRDFYAPISWDNIPEEDGRRIWIGWMNNWETALVPTSPWRSSMSIPRALSLREVDGSLRLIQRPVRELQKLRGQELELTDVRIDGNQAVPLGSLNSRQLEIIAEFEVSDAEEFGLRVCEGPDERTVIGVRPGSSEVFVDRTVSGDVNFHLAFPGRHAAPLSVKNGRVQLHIFVDTSSVEVFANNGAITITDRIFPSEASDGVTLYSKDGATRLVSLQVWELNSIWHNTEEQKRSGSVRQSSIDREE</sequence>
<dbReference type="InterPro" id="IPR023296">
    <property type="entry name" value="Glyco_hydro_beta-prop_sf"/>
</dbReference>
<evidence type="ECO:0000313" key="9">
    <source>
        <dbReference type="Proteomes" id="UP000317243"/>
    </source>
</evidence>
<feature type="domain" description="Glycosyl hydrolase family 32 C-terminal" evidence="7">
    <location>
        <begin position="508"/>
        <end position="661"/>
    </location>
</feature>
<feature type="signal peptide" evidence="5">
    <location>
        <begin position="1"/>
        <end position="24"/>
    </location>
</feature>
<gene>
    <name evidence="8" type="primary">sacC_1</name>
    <name evidence="8" type="ORF">KOR42_44070</name>
</gene>
<dbReference type="Pfam" id="PF08244">
    <property type="entry name" value="Glyco_hydro_32C"/>
    <property type="match status" value="1"/>
</dbReference>
<dbReference type="GO" id="GO:0005987">
    <property type="term" value="P:sucrose catabolic process"/>
    <property type="evidence" value="ECO:0007669"/>
    <property type="project" value="TreeGrafter"/>
</dbReference>
<proteinExistence type="inferred from homology"/>
<dbReference type="InterPro" id="IPR013189">
    <property type="entry name" value="Glyco_hydro_32_C"/>
</dbReference>
<name>A0A5C5W0K1_9PLAN</name>
<dbReference type="SMART" id="SM00640">
    <property type="entry name" value="Glyco_32"/>
    <property type="match status" value="1"/>
</dbReference>
<keyword evidence="5" id="KW-0732">Signal</keyword>
<reference evidence="8 9" key="1">
    <citation type="submission" date="2019-02" db="EMBL/GenBank/DDBJ databases">
        <title>Deep-cultivation of Planctomycetes and their phenomic and genomic characterization uncovers novel biology.</title>
        <authorList>
            <person name="Wiegand S."/>
            <person name="Jogler M."/>
            <person name="Boedeker C."/>
            <person name="Pinto D."/>
            <person name="Vollmers J."/>
            <person name="Rivas-Marin E."/>
            <person name="Kohn T."/>
            <person name="Peeters S.H."/>
            <person name="Heuer A."/>
            <person name="Rast P."/>
            <person name="Oberbeckmann S."/>
            <person name="Bunk B."/>
            <person name="Jeske O."/>
            <person name="Meyerdierks A."/>
            <person name="Storesund J.E."/>
            <person name="Kallscheuer N."/>
            <person name="Luecker S."/>
            <person name="Lage O.M."/>
            <person name="Pohl T."/>
            <person name="Merkel B.J."/>
            <person name="Hornburger P."/>
            <person name="Mueller R.-W."/>
            <person name="Bruemmer F."/>
            <person name="Labrenz M."/>
            <person name="Spormann A.M."/>
            <person name="Op Den Camp H."/>
            <person name="Overmann J."/>
            <person name="Amann R."/>
            <person name="Jetten M.S.M."/>
            <person name="Mascher T."/>
            <person name="Medema M.H."/>
            <person name="Devos D.P."/>
            <person name="Kaster A.-K."/>
            <person name="Ovreas L."/>
            <person name="Rohde M."/>
            <person name="Galperin M.Y."/>
            <person name="Jogler C."/>
        </authorList>
    </citation>
    <scope>NUCLEOTIDE SEQUENCE [LARGE SCALE GENOMIC DNA]</scope>
    <source>
        <strain evidence="8 9">KOR42</strain>
    </source>
</reference>
<dbReference type="AlphaFoldDB" id="A0A5C5W0K1"/>
<dbReference type="GO" id="GO:0005737">
    <property type="term" value="C:cytoplasm"/>
    <property type="evidence" value="ECO:0007669"/>
    <property type="project" value="TreeGrafter"/>
</dbReference>
<dbReference type="Pfam" id="PF00251">
    <property type="entry name" value="Glyco_hydro_32N"/>
    <property type="match status" value="1"/>
</dbReference>
<dbReference type="InterPro" id="IPR018053">
    <property type="entry name" value="Glyco_hydro_32_AS"/>
</dbReference>
<dbReference type="Gene3D" id="2.115.10.20">
    <property type="entry name" value="Glycosyl hydrolase domain, family 43"/>
    <property type="match status" value="1"/>
</dbReference>
<evidence type="ECO:0000256" key="4">
    <source>
        <dbReference type="RuleBase" id="RU362110"/>
    </source>
</evidence>
<comment type="similarity">
    <text evidence="1 4">Belongs to the glycosyl hydrolase 32 family.</text>
</comment>
<dbReference type="PROSITE" id="PS00609">
    <property type="entry name" value="GLYCOSYL_HYDROL_F32"/>
    <property type="match status" value="1"/>
</dbReference>
<evidence type="ECO:0000256" key="2">
    <source>
        <dbReference type="ARBA" id="ARBA00022801"/>
    </source>
</evidence>
<dbReference type="InterPro" id="IPR013148">
    <property type="entry name" value="Glyco_hydro_32_N"/>
</dbReference>